<feature type="compositionally biased region" description="Polar residues" evidence="3">
    <location>
        <begin position="113"/>
        <end position="127"/>
    </location>
</feature>
<dbReference type="SUPFAM" id="SSF57701">
    <property type="entry name" value="Zn2/Cys6 DNA-binding domain"/>
    <property type="match status" value="1"/>
</dbReference>
<feature type="region of interest" description="Disordered" evidence="3">
    <location>
        <begin position="94"/>
        <end position="182"/>
    </location>
</feature>
<evidence type="ECO:0000313" key="5">
    <source>
        <dbReference type="Proteomes" id="UP001360953"/>
    </source>
</evidence>
<name>A0ABR1L7W2_9PEZI</name>
<comment type="subcellular location">
    <subcellularLocation>
        <location evidence="1">Nucleus</location>
    </subcellularLocation>
</comment>
<evidence type="ECO:0000256" key="2">
    <source>
        <dbReference type="ARBA" id="ARBA00023242"/>
    </source>
</evidence>
<sequence length="692" mass="77847">MSDLKESASASAGSTNCHLENITALPHLPLDNTHNMKTSPTPGPRTNSLAFAKTDCFSCAAIGRRCDRLRPLCHACLQTGTACRGFPTTLSWQHKRSNISRGATRSPKKSDVSSKQGASPISESPISVSRRGASAQSFKFVTARPWKQQRKSSAAKSPREKDSCLQSPRNTEMRSDNSPIDIATVESDATTGSPTMSKPQDNVPLQAQDALLSYMDSEDDHQLLDPVQVPESSTSIFSLLDNDSNLSNQGLPDLDAFTWDQIPTSFGIPPELEDSIGCSLFSPQATVFPNAPVPSLSTTPLCKKLFYPEKVSELLNLYDREFCSLPLTHDIAANPFRVGKNTSSGSKLLLNAILALSSYHLSRMEPTWQDDAHSYKESTDRLLQENFADESDDQLKSSLLDAVLTVFTLESAQSAFGFWPDRLKKALKILNRMGIESLRSSSRLRAQTAMLLWWDSTIALISRRGLIFPSSYLSLLSEYDKRDEWSFFQVSGCSLELVLCLTKLGQLAVEKEIASMMNWVRFEEKPIDEIESTLEKMKFPDSNSPNDSEEDVQRERDNLHCTEAWRNALLLYSSRVFRWDRQSKPPAKLSRYARIVLDHTKSCRRTSTVQKQLLLPVFLAGVELSDSEARGFCQEYCQWWSQKCRYEMFSTVSYLLHEFWEEKDKSRDSASLWWGSMIDRKTPTLTNQFLFG</sequence>
<protein>
    <submittedName>
        <fullName evidence="4">Fungal-specific transcription factor domain-containing protein</fullName>
    </submittedName>
</protein>
<comment type="caution">
    <text evidence="4">The sequence shown here is derived from an EMBL/GenBank/DDBJ whole genome shotgun (WGS) entry which is preliminary data.</text>
</comment>
<evidence type="ECO:0000313" key="4">
    <source>
        <dbReference type="EMBL" id="KAK7531323.1"/>
    </source>
</evidence>
<accession>A0ABR1L7W2</accession>
<dbReference type="InterPro" id="IPR036864">
    <property type="entry name" value="Zn2-C6_fun-type_DNA-bd_sf"/>
</dbReference>
<dbReference type="Proteomes" id="UP001360953">
    <property type="component" value="Unassembled WGS sequence"/>
</dbReference>
<dbReference type="GeneID" id="92036731"/>
<keyword evidence="5" id="KW-1185">Reference proteome</keyword>
<dbReference type="PANTHER" id="PTHR37534:SF46">
    <property type="entry name" value="ZN(II)2CYS6 TRANSCRIPTION FACTOR (EUROFUNG)"/>
    <property type="match status" value="1"/>
</dbReference>
<keyword evidence="2" id="KW-0539">Nucleus</keyword>
<reference evidence="4 5" key="1">
    <citation type="submission" date="2024-04" db="EMBL/GenBank/DDBJ databases">
        <title>Phyllosticta paracitricarpa is synonymous to the EU quarantine fungus P. citricarpa based on phylogenomic analyses.</title>
        <authorList>
            <consortium name="Lawrence Berkeley National Laboratory"/>
            <person name="Van ingen-buijs V.A."/>
            <person name="Van westerhoven A.C."/>
            <person name="Haridas S."/>
            <person name="Skiadas P."/>
            <person name="Martin F."/>
            <person name="Groenewald J.Z."/>
            <person name="Crous P.W."/>
            <person name="Seidl M.F."/>
        </authorList>
    </citation>
    <scope>NUCLEOTIDE SEQUENCE [LARGE SCALE GENOMIC DNA]</scope>
    <source>
        <strain evidence="4 5">CPC 17464</strain>
    </source>
</reference>
<evidence type="ECO:0000256" key="3">
    <source>
        <dbReference type="SAM" id="MobiDB-lite"/>
    </source>
</evidence>
<dbReference type="EMBL" id="JBBPEH010000012">
    <property type="protein sequence ID" value="KAK7531323.1"/>
    <property type="molecule type" value="Genomic_DNA"/>
</dbReference>
<organism evidence="4 5">
    <name type="scientific">Phyllosticta citribraziliensis</name>
    <dbReference type="NCBI Taxonomy" id="989973"/>
    <lineage>
        <taxon>Eukaryota</taxon>
        <taxon>Fungi</taxon>
        <taxon>Dikarya</taxon>
        <taxon>Ascomycota</taxon>
        <taxon>Pezizomycotina</taxon>
        <taxon>Dothideomycetes</taxon>
        <taxon>Dothideomycetes incertae sedis</taxon>
        <taxon>Botryosphaeriales</taxon>
        <taxon>Phyllostictaceae</taxon>
        <taxon>Phyllosticta</taxon>
    </lineage>
</organism>
<dbReference type="InterPro" id="IPR021858">
    <property type="entry name" value="Fun_TF"/>
</dbReference>
<dbReference type="Pfam" id="PF11951">
    <property type="entry name" value="Fungal_trans_2"/>
    <property type="match status" value="1"/>
</dbReference>
<evidence type="ECO:0000256" key="1">
    <source>
        <dbReference type="ARBA" id="ARBA00004123"/>
    </source>
</evidence>
<dbReference type="PANTHER" id="PTHR37534">
    <property type="entry name" value="TRANSCRIPTIONAL ACTIVATOR PROTEIN UGA3"/>
    <property type="match status" value="1"/>
</dbReference>
<gene>
    <name evidence="4" type="ORF">J3D65DRAFT_686068</name>
</gene>
<proteinExistence type="predicted"/>
<dbReference type="RefSeq" id="XP_066651147.1">
    <property type="nucleotide sequence ID" value="XM_066803825.1"/>
</dbReference>